<reference evidence="2 3" key="1">
    <citation type="submission" date="2020-08" db="EMBL/GenBank/DDBJ databases">
        <title>Genome public.</title>
        <authorList>
            <person name="Liu C."/>
            <person name="Sun Q."/>
        </authorList>
    </citation>
    <scope>NUCLEOTIDE SEQUENCE [LARGE SCALE GENOMIC DNA]</scope>
    <source>
        <strain evidence="2 3">BX17</strain>
    </source>
</reference>
<evidence type="ECO:0000256" key="1">
    <source>
        <dbReference type="SAM" id="SignalP"/>
    </source>
</evidence>
<accession>A0A8I0AA76</accession>
<comment type="caution">
    <text evidence="2">The sequence shown here is derived from an EMBL/GenBank/DDBJ whole genome shotgun (WGS) entry which is preliminary data.</text>
</comment>
<name>A0A8I0AA76_9FIRM</name>
<evidence type="ECO:0000313" key="3">
    <source>
        <dbReference type="Proteomes" id="UP000652847"/>
    </source>
</evidence>
<proteinExistence type="predicted"/>
<feature type="chain" id="PRO_5039014144" evidence="1">
    <location>
        <begin position="27"/>
        <end position="370"/>
    </location>
</feature>
<keyword evidence="3" id="KW-1185">Reference proteome</keyword>
<feature type="signal peptide" evidence="1">
    <location>
        <begin position="1"/>
        <end position="26"/>
    </location>
</feature>
<dbReference type="EMBL" id="JACOOT010000008">
    <property type="protein sequence ID" value="MBC5650126.1"/>
    <property type="molecule type" value="Genomic_DNA"/>
</dbReference>
<protein>
    <submittedName>
        <fullName evidence="2">Uncharacterized protein</fullName>
    </submittedName>
</protein>
<dbReference type="Proteomes" id="UP000652847">
    <property type="component" value="Unassembled WGS sequence"/>
</dbReference>
<gene>
    <name evidence="2" type="ORF">H8S54_03045</name>
</gene>
<evidence type="ECO:0000313" key="2">
    <source>
        <dbReference type="EMBL" id="MBC5650126.1"/>
    </source>
</evidence>
<keyword evidence="1" id="KW-0732">Signal</keyword>
<dbReference type="AlphaFoldDB" id="A0A8I0AA76"/>
<organism evidence="2 3">
    <name type="scientific">Blautia segnis</name>
    <dbReference type="NCBI Taxonomy" id="2763030"/>
    <lineage>
        <taxon>Bacteria</taxon>
        <taxon>Bacillati</taxon>
        <taxon>Bacillota</taxon>
        <taxon>Clostridia</taxon>
        <taxon>Lachnospirales</taxon>
        <taxon>Lachnospiraceae</taxon>
        <taxon>Blautia</taxon>
    </lineage>
</organism>
<dbReference type="RefSeq" id="WP_186900877.1">
    <property type="nucleotide sequence ID" value="NZ_JACOOT010000008.1"/>
</dbReference>
<sequence>MKKKVLALVLAAAMASSMATSVSVFAEAATATVADLPAEAQFEPNADYDEYTVVEYTIEDIQADLVCTVSTNKDHTEFYLECNFYGDDQMTKTTYDGKEYTVEEDKTGFMKGDTSAILDKALEQNIWVPIGDAAASDDAKADDKKEIKGVTEDQLPAEPMFEANKDYDKWTVVEYTIEDIQADLVCTVSAKEDNSEFYLECNFYGDDQMTKTTYDGKEYTVEEDKTGFMKGDTPAILDKAIEQDLWVYFDNGADDADAADAEATDGAAATAADLPAEAQFEPNKDYDEYTVVEYTIEDIQADLVCTVSTNKDHTEFYLECNFYGDDQMTKTTYDGKEYTVEEDKTGFMKGDTPAILDKAIEQNIWVTIEK</sequence>